<organism evidence="1 2">
    <name type="scientific">Cryptolaemus montrouzieri</name>
    <dbReference type="NCBI Taxonomy" id="559131"/>
    <lineage>
        <taxon>Eukaryota</taxon>
        <taxon>Metazoa</taxon>
        <taxon>Ecdysozoa</taxon>
        <taxon>Arthropoda</taxon>
        <taxon>Hexapoda</taxon>
        <taxon>Insecta</taxon>
        <taxon>Pterygota</taxon>
        <taxon>Neoptera</taxon>
        <taxon>Endopterygota</taxon>
        <taxon>Coleoptera</taxon>
        <taxon>Polyphaga</taxon>
        <taxon>Cucujiformia</taxon>
        <taxon>Coccinelloidea</taxon>
        <taxon>Coccinellidae</taxon>
        <taxon>Scymninae</taxon>
        <taxon>Scymnini</taxon>
        <taxon>Cryptolaemus</taxon>
    </lineage>
</organism>
<keyword evidence="2" id="KW-1185">Reference proteome</keyword>
<evidence type="ECO:0000313" key="2">
    <source>
        <dbReference type="Proteomes" id="UP001516400"/>
    </source>
</evidence>
<dbReference type="Proteomes" id="UP001516400">
    <property type="component" value="Unassembled WGS sequence"/>
</dbReference>
<gene>
    <name evidence="1" type="ORF">HHI36_004390</name>
</gene>
<reference evidence="1 2" key="1">
    <citation type="journal article" date="2021" name="BMC Biol.">
        <title>Horizontally acquired antibacterial genes associated with adaptive radiation of ladybird beetles.</title>
        <authorList>
            <person name="Li H.S."/>
            <person name="Tang X.F."/>
            <person name="Huang Y.H."/>
            <person name="Xu Z.Y."/>
            <person name="Chen M.L."/>
            <person name="Du X.Y."/>
            <person name="Qiu B.Y."/>
            <person name="Chen P.T."/>
            <person name="Zhang W."/>
            <person name="Slipinski A."/>
            <person name="Escalona H.E."/>
            <person name="Waterhouse R.M."/>
            <person name="Zwick A."/>
            <person name="Pang H."/>
        </authorList>
    </citation>
    <scope>NUCLEOTIDE SEQUENCE [LARGE SCALE GENOMIC DNA]</scope>
    <source>
        <strain evidence="1">SYSU2018</strain>
    </source>
</reference>
<comment type="caution">
    <text evidence="1">The sequence shown here is derived from an EMBL/GenBank/DDBJ whole genome shotgun (WGS) entry which is preliminary data.</text>
</comment>
<dbReference type="EMBL" id="JABFTP020000144">
    <property type="protein sequence ID" value="KAL3281172.1"/>
    <property type="molecule type" value="Genomic_DNA"/>
</dbReference>
<proteinExistence type="predicted"/>
<protein>
    <submittedName>
        <fullName evidence="1">Uncharacterized protein</fullName>
    </submittedName>
</protein>
<evidence type="ECO:0000313" key="1">
    <source>
        <dbReference type="EMBL" id="KAL3281172.1"/>
    </source>
</evidence>
<dbReference type="AlphaFoldDB" id="A0ABD2NRV3"/>
<sequence>MSAALKRRPDPTYKPGDKVLVTSHLLSKKKQHITAKILPKRDGPYTIPDDPEILLGTYHTSALKPYRGDAEDTQPVYLLRKRGRP</sequence>
<accession>A0ABD2NRV3</accession>
<name>A0ABD2NRV3_9CUCU</name>